<organism evidence="3">
    <name type="scientific">Anisakis simplex</name>
    <name type="common">Herring worm</name>
    <dbReference type="NCBI Taxonomy" id="6269"/>
    <lineage>
        <taxon>Eukaryota</taxon>
        <taxon>Metazoa</taxon>
        <taxon>Ecdysozoa</taxon>
        <taxon>Nematoda</taxon>
        <taxon>Chromadorea</taxon>
        <taxon>Rhabditida</taxon>
        <taxon>Spirurina</taxon>
        <taxon>Ascaridomorpha</taxon>
        <taxon>Ascaridoidea</taxon>
        <taxon>Anisakidae</taxon>
        <taxon>Anisakis</taxon>
        <taxon>Anisakis simplex complex</taxon>
    </lineage>
</organism>
<evidence type="ECO:0000313" key="3">
    <source>
        <dbReference type="WBParaSite" id="ASIM_0002089601-mRNA-1"/>
    </source>
</evidence>
<keyword evidence="2" id="KW-1185">Reference proteome</keyword>
<reference evidence="1 2" key="2">
    <citation type="submission" date="2018-11" db="EMBL/GenBank/DDBJ databases">
        <authorList>
            <consortium name="Pathogen Informatics"/>
        </authorList>
    </citation>
    <scope>NUCLEOTIDE SEQUENCE [LARGE SCALE GENOMIC DNA]</scope>
</reference>
<sequence>MQSGREDAQRPIEYVSFGGIEDGVDSADLCEILGAGTAAVVDSKAGGAQKKALTGFSSTSVMPHAGFIFYHPIAQGVPPNLR</sequence>
<name>A0A0M3KIS7_ANISI</name>
<dbReference type="OrthoDB" id="4771285at2759"/>
<gene>
    <name evidence="1" type="ORF">ASIM_LOCUS20276</name>
</gene>
<proteinExistence type="predicted"/>
<accession>A0A0M3KIS7</accession>
<evidence type="ECO:0000313" key="2">
    <source>
        <dbReference type="Proteomes" id="UP000267096"/>
    </source>
</evidence>
<dbReference type="EMBL" id="UYRR01039140">
    <property type="protein sequence ID" value="VDK75657.1"/>
    <property type="molecule type" value="Genomic_DNA"/>
</dbReference>
<dbReference type="AlphaFoldDB" id="A0A0M3KIS7"/>
<dbReference type="Proteomes" id="UP000267096">
    <property type="component" value="Unassembled WGS sequence"/>
</dbReference>
<dbReference type="SUPFAM" id="SSF89124">
    <property type="entry name" value="Nop domain"/>
    <property type="match status" value="1"/>
</dbReference>
<dbReference type="WBParaSite" id="ASIM_0002089601-mRNA-1">
    <property type="protein sequence ID" value="ASIM_0002089601-mRNA-1"/>
    <property type="gene ID" value="ASIM_0002089601"/>
</dbReference>
<protein>
    <submittedName>
        <fullName evidence="1 3">Uncharacterized protein</fullName>
    </submittedName>
</protein>
<evidence type="ECO:0000313" key="1">
    <source>
        <dbReference type="EMBL" id="VDK75657.1"/>
    </source>
</evidence>
<reference evidence="3" key="1">
    <citation type="submission" date="2017-02" db="UniProtKB">
        <authorList>
            <consortium name="WormBaseParasite"/>
        </authorList>
    </citation>
    <scope>IDENTIFICATION</scope>
</reference>
<dbReference type="InterPro" id="IPR036070">
    <property type="entry name" value="Nop_dom_sf"/>
</dbReference>